<dbReference type="EMBL" id="QKRW01000030">
    <property type="protein sequence ID" value="RAL61509.1"/>
    <property type="molecule type" value="Genomic_DNA"/>
</dbReference>
<dbReference type="Proteomes" id="UP000249056">
    <property type="component" value="Unassembled WGS sequence"/>
</dbReference>
<sequence length="96" mass="10282">MSTKRKLPTKLGQPIVKQSAKSFGTGHLDESKTVVSGGGTATKLKAKGIQKDEVVEISSDSENGSDDDVDEIEEDGSDLEEDGNVTADVTMAERWR</sequence>
<dbReference type="AlphaFoldDB" id="A0A395IT43"/>
<gene>
    <name evidence="2" type="ORF">DID88_009548</name>
</gene>
<feature type="compositionally biased region" description="Acidic residues" evidence="1">
    <location>
        <begin position="63"/>
        <end position="83"/>
    </location>
</feature>
<comment type="caution">
    <text evidence="2">The sequence shown here is derived from an EMBL/GenBank/DDBJ whole genome shotgun (WGS) entry which is preliminary data.</text>
</comment>
<proteinExistence type="predicted"/>
<dbReference type="OrthoDB" id="30195at2759"/>
<protein>
    <submittedName>
        <fullName evidence="2">Uncharacterized protein</fullName>
    </submittedName>
</protein>
<accession>A0A395IT43</accession>
<evidence type="ECO:0000313" key="2">
    <source>
        <dbReference type="EMBL" id="RAL61509.1"/>
    </source>
</evidence>
<reference evidence="2 3" key="1">
    <citation type="submission" date="2018-06" db="EMBL/GenBank/DDBJ databases">
        <title>Genome Sequence of the Brown Rot Fungal Pathogen Monilinia fructigena.</title>
        <authorList>
            <person name="Landi L."/>
            <person name="De Miccolis Angelini R.M."/>
            <person name="Pollastro S."/>
            <person name="Abate D."/>
            <person name="Faretra F."/>
            <person name="Romanazzi G."/>
        </authorList>
    </citation>
    <scope>NUCLEOTIDE SEQUENCE [LARGE SCALE GENOMIC DNA]</scope>
    <source>
        <strain evidence="2 3">Mfrg269</strain>
    </source>
</reference>
<organism evidence="2 3">
    <name type="scientific">Monilinia fructigena</name>
    <dbReference type="NCBI Taxonomy" id="38457"/>
    <lineage>
        <taxon>Eukaryota</taxon>
        <taxon>Fungi</taxon>
        <taxon>Dikarya</taxon>
        <taxon>Ascomycota</taxon>
        <taxon>Pezizomycotina</taxon>
        <taxon>Leotiomycetes</taxon>
        <taxon>Helotiales</taxon>
        <taxon>Sclerotiniaceae</taxon>
        <taxon>Monilinia</taxon>
    </lineage>
</organism>
<feature type="region of interest" description="Disordered" evidence="1">
    <location>
        <begin position="44"/>
        <end position="96"/>
    </location>
</feature>
<name>A0A395IT43_9HELO</name>
<evidence type="ECO:0000256" key="1">
    <source>
        <dbReference type="SAM" id="MobiDB-lite"/>
    </source>
</evidence>
<keyword evidence="3" id="KW-1185">Reference proteome</keyword>
<evidence type="ECO:0000313" key="3">
    <source>
        <dbReference type="Proteomes" id="UP000249056"/>
    </source>
</evidence>